<comment type="cofactor">
    <cofactor evidence="1">
        <name>Mg(2+)</name>
        <dbReference type="ChEBI" id="CHEBI:18420"/>
    </cofactor>
</comment>
<dbReference type="InterPro" id="IPR050469">
    <property type="entry name" value="Diguanylate_Cyclase"/>
</dbReference>
<dbReference type="PANTHER" id="PTHR45138">
    <property type="entry name" value="REGULATORY COMPONENTS OF SENSORY TRANSDUCTION SYSTEM"/>
    <property type="match status" value="1"/>
</dbReference>
<dbReference type="EC" id="2.7.7.65" evidence="2"/>
<gene>
    <name evidence="7" type="ORF">PHACT_09355</name>
</gene>
<dbReference type="STRING" id="1524254.PHACT_09355"/>
<dbReference type="PANTHER" id="PTHR45138:SF9">
    <property type="entry name" value="DIGUANYLATE CYCLASE DGCM-RELATED"/>
    <property type="match status" value="1"/>
</dbReference>
<name>A0A1E8CLL8_9GAMM</name>
<evidence type="ECO:0000259" key="6">
    <source>
        <dbReference type="PROSITE" id="PS50887"/>
    </source>
</evidence>
<comment type="catalytic activity">
    <reaction evidence="3">
        <text>2 GTP = 3',3'-c-di-GMP + 2 diphosphate</text>
        <dbReference type="Rhea" id="RHEA:24898"/>
        <dbReference type="ChEBI" id="CHEBI:33019"/>
        <dbReference type="ChEBI" id="CHEBI:37565"/>
        <dbReference type="ChEBI" id="CHEBI:58805"/>
        <dbReference type="EC" id="2.7.7.65"/>
    </reaction>
</comment>
<dbReference type="RefSeq" id="WP_070117277.1">
    <property type="nucleotide sequence ID" value="NZ_MASR01000001.1"/>
</dbReference>
<feature type="coiled-coil region" evidence="4">
    <location>
        <begin position="509"/>
        <end position="543"/>
    </location>
</feature>
<dbReference type="AlphaFoldDB" id="A0A1E8CLL8"/>
<reference evidence="8" key="1">
    <citation type="submission" date="2016-07" db="EMBL/GenBank/DDBJ databases">
        <authorList>
            <person name="Florea S."/>
            <person name="Webb J.S."/>
            <person name="Jaromczyk J."/>
            <person name="Schardl C.L."/>
        </authorList>
    </citation>
    <scope>NUCLEOTIDE SEQUENCE [LARGE SCALE GENOMIC DNA]</scope>
    <source>
        <strain evidence="8">KCTC 42131</strain>
    </source>
</reference>
<organism evidence="7 8">
    <name type="scientific">Pseudohongiella acticola</name>
    <dbReference type="NCBI Taxonomy" id="1524254"/>
    <lineage>
        <taxon>Bacteria</taxon>
        <taxon>Pseudomonadati</taxon>
        <taxon>Pseudomonadota</taxon>
        <taxon>Gammaproteobacteria</taxon>
        <taxon>Pseudomonadales</taxon>
        <taxon>Pseudohongiellaceae</taxon>
        <taxon>Pseudohongiella</taxon>
    </lineage>
</organism>
<evidence type="ECO:0000256" key="3">
    <source>
        <dbReference type="ARBA" id="ARBA00034247"/>
    </source>
</evidence>
<dbReference type="InterPro" id="IPR043128">
    <property type="entry name" value="Rev_trsase/Diguanyl_cyclase"/>
</dbReference>
<dbReference type="PROSITE" id="PS50887">
    <property type="entry name" value="GGDEF"/>
    <property type="match status" value="1"/>
</dbReference>
<feature type="compositionally biased region" description="Basic and acidic residues" evidence="5">
    <location>
        <begin position="269"/>
        <end position="285"/>
    </location>
</feature>
<dbReference type="Pfam" id="PF00990">
    <property type="entry name" value="GGDEF"/>
    <property type="match status" value="1"/>
</dbReference>
<feature type="region of interest" description="Disordered" evidence="5">
    <location>
        <begin position="269"/>
        <end position="339"/>
    </location>
</feature>
<dbReference type="OrthoDB" id="9812260at2"/>
<evidence type="ECO:0000256" key="5">
    <source>
        <dbReference type="SAM" id="MobiDB-lite"/>
    </source>
</evidence>
<dbReference type="SUPFAM" id="SSF55073">
    <property type="entry name" value="Nucleotide cyclase"/>
    <property type="match status" value="1"/>
</dbReference>
<dbReference type="NCBIfam" id="TIGR00254">
    <property type="entry name" value="GGDEF"/>
    <property type="match status" value="1"/>
</dbReference>
<feature type="domain" description="GGDEF" evidence="6">
    <location>
        <begin position="582"/>
        <end position="714"/>
    </location>
</feature>
<proteinExistence type="predicted"/>
<dbReference type="Proteomes" id="UP000175669">
    <property type="component" value="Unassembled WGS sequence"/>
</dbReference>
<feature type="compositionally biased region" description="Basic and acidic residues" evidence="5">
    <location>
        <begin position="325"/>
        <end position="334"/>
    </location>
</feature>
<keyword evidence="8" id="KW-1185">Reference proteome</keyword>
<dbReference type="EMBL" id="MASR01000001">
    <property type="protein sequence ID" value="OFE13319.1"/>
    <property type="molecule type" value="Genomic_DNA"/>
</dbReference>
<dbReference type="Pfam" id="PF20975">
    <property type="entry name" value="DGCcoil"/>
    <property type="match status" value="1"/>
</dbReference>
<dbReference type="GO" id="GO:0052621">
    <property type="term" value="F:diguanylate cyclase activity"/>
    <property type="evidence" value="ECO:0007669"/>
    <property type="project" value="UniProtKB-EC"/>
</dbReference>
<dbReference type="GO" id="GO:0005886">
    <property type="term" value="C:plasma membrane"/>
    <property type="evidence" value="ECO:0007669"/>
    <property type="project" value="TreeGrafter"/>
</dbReference>
<dbReference type="GO" id="GO:1902201">
    <property type="term" value="P:negative regulation of bacterial-type flagellum-dependent cell motility"/>
    <property type="evidence" value="ECO:0007669"/>
    <property type="project" value="TreeGrafter"/>
</dbReference>
<evidence type="ECO:0000256" key="1">
    <source>
        <dbReference type="ARBA" id="ARBA00001946"/>
    </source>
</evidence>
<evidence type="ECO:0000313" key="7">
    <source>
        <dbReference type="EMBL" id="OFE13319.1"/>
    </source>
</evidence>
<feature type="compositionally biased region" description="Low complexity" evidence="5">
    <location>
        <begin position="162"/>
        <end position="187"/>
    </location>
</feature>
<dbReference type="GO" id="GO:0043709">
    <property type="term" value="P:cell adhesion involved in single-species biofilm formation"/>
    <property type="evidence" value="ECO:0007669"/>
    <property type="project" value="TreeGrafter"/>
</dbReference>
<sequence>MVHRKQEGEEALRWKRKFLDALEEHEQREKSFSNRIRLLRRGLLGVSLAGDGNDPVLDKQLTQLRSSLRNDDRETGLEILLEQIEKSIIRLDTEKNASTWALQQAFESSIKELEQVPLPASSRRQIKKFNRGLSSRLEDPQQHAGLIRQFIELLSESVQTLKTQEQQATQQGPAQTSTDNAANTSSTGLWQRLFGRPDTAPSAKQEPSAHGEPSANREPSARQEPSADKEPSARQEPSAHGEPSANKEPSADTAPPLVTETDVISGELMDRDDAPSAPRSHDHRSSPLQQEPASYAESYTEVADESDAVNDTRLSGRATDLQDSAVREQQARLEPDDEAGIEGELIRDRSGLAEPAFSFIAGHVEPLLLRILESINITGESVELADSIRRHILKGLNWYDFVAVLEEILQILRSAADDQRIDFQDFLAEVNESLAQVQSFVDSSRQYADQSAATDAALDAKMREQISGISNAVADAGVDLDSLKVSVQSQIGSIISSLDNFKSQRQQQSNDMSQEMGALIERISALETESRELRQHLSQQQEKAQTDTLTDLPNREAYNHRLDTILGEWREGASHERRDDDRALCLAVADVDSFKHINDTYGHLAGDKVLKIISKEMLSRLREKDFIARYGGEEFVIIMPDTRPADAEHALNKVREAIAKIPFHFKEQQLRITVSFGVTDALHDDFPETLFERADRALYQAKKDGRNLVRRHRHED</sequence>
<dbReference type="Gene3D" id="3.30.70.270">
    <property type="match status" value="1"/>
</dbReference>
<dbReference type="FunFam" id="3.30.70.270:FF:000001">
    <property type="entry name" value="Diguanylate cyclase domain protein"/>
    <property type="match status" value="1"/>
</dbReference>
<accession>A0A1E8CLL8</accession>
<evidence type="ECO:0000256" key="2">
    <source>
        <dbReference type="ARBA" id="ARBA00012528"/>
    </source>
</evidence>
<dbReference type="CDD" id="cd01949">
    <property type="entry name" value="GGDEF"/>
    <property type="match status" value="1"/>
</dbReference>
<dbReference type="SMART" id="SM00267">
    <property type="entry name" value="GGDEF"/>
    <property type="match status" value="1"/>
</dbReference>
<evidence type="ECO:0000256" key="4">
    <source>
        <dbReference type="SAM" id="Coils"/>
    </source>
</evidence>
<feature type="compositionally biased region" description="Basic and acidic residues" evidence="5">
    <location>
        <begin position="219"/>
        <end position="239"/>
    </location>
</feature>
<feature type="region of interest" description="Disordered" evidence="5">
    <location>
        <begin position="162"/>
        <end position="257"/>
    </location>
</feature>
<evidence type="ECO:0000313" key="8">
    <source>
        <dbReference type="Proteomes" id="UP000175669"/>
    </source>
</evidence>
<comment type="caution">
    <text evidence="7">The sequence shown here is derived from an EMBL/GenBank/DDBJ whole genome shotgun (WGS) entry which is preliminary data.</text>
</comment>
<keyword evidence="4" id="KW-0175">Coiled coil</keyword>
<dbReference type="InterPro" id="IPR000160">
    <property type="entry name" value="GGDEF_dom"/>
</dbReference>
<protein>
    <recommendedName>
        <fullName evidence="2">diguanylate cyclase</fullName>
        <ecNumber evidence="2">2.7.7.65</ecNumber>
    </recommendedName>
</protein>
<dbReference type="InterPro" id="IPR029787">
    <property type="entry name" value="Nucleotide_cyclase"/>
</dbReference>
<dbReference type="InterPro" id="IPR048516">
    <property type="entry name" value="DGCcoil"/>
</dbReference>